<gene>
    <name evidence="1" type="ORF">DSM3645_12386</name>
</gene>
<reference evidence="1 2" key="1">
    <citation type="submission" date="2006-02" db="EMBL/GenBank/DDBJ databases">
        <authorList>
            <person name="Amann R."/>
            <person name="Ferriera S."/>
            <person name="Johnson J."/>
            <person name="Kravitz S."/>
            <person name="Halpern A."/>
            <person name="Remington K."/>
            <person name="Beeson K."/>
            <person name="Tran B."/>
            <person name="Rogers Y.-H."/>
            <person name="Friedman R."/>
            <person name="Venter J.C."/>
        </authorList>
    </citation>
    <scope>NUCLEOTIDE SEQUENCE [LARGE SCALE GENOMIC DNA]</scope>
    <source>
        <strain evidence="1 2">DSM 3645</strain>
    </source>
</reference>
<sequence>MATRWKWSVAITAFVLPVILAGCRKDDSTVHLTGSVTYDGRPVPCGNIWFIPDHKQGNSGHGSMALIRDGKYDTQSGLGVVGGAHLVRIEAFDGVVHGDNADGKLITKPYEQSFELPMTSGTLDFEIPAGPQ</sequence>
<dbReference type="AlphaFoldDB" id="A3ZRP7"/>
<dbReference type="EMBL" id="AANZ01000007">
    <property type="protein sequence ID" value="EAQ80816.1"/>
    <property type="molecule type" value="Genomic_DNA"/>
</dbReference>
<dbReference type="eggNOG" id="ENOG50347UH">
    <property type="taxonomic scope" value="Bacteria"/>
</dbReference>
<dbReference type="STRING" id="314230.DSM3645_12386"/>
<organism evidence="1 2">
    <name type="scientific">Blastopirellula marina DSM 3645</name>
    <dbReference type="NCBI Taxonomy" id="314230"/>
    <lineage>
        <taxon>Bacteria</taxon>
        <taxon>Pseudomonadati</taxon>
        <taxon>Planctomycetota</taxon>
        <taxon>Planctomycetia</taxon>
        <taxon>Pirellulales</taxon>
        <taxon>Pirellulaceae</taxon>
        <taxon>Blastopirellula</taxon>
    </lineage>
</organism>
<comment type="caution">
    <text evidence="1">The sequence shown here is derived from an EMBL/GenBank/DDBJ whole genome shotgun (WGS) entry which is preliminary data.</text>
</comment>
<evidence type="ECO:0000313" key="1">
    <source>
        <dbReference type="EMBL" id="EAQ80816.1"/>
    </source>
</evidence>
<evidence type="ECO:0008006" key="3">
    <source>
        <dbReference type="Google" id="ProtNLM"/>
    </source>
</evidence>
<dbReference type="PROSITE" id="PS51257">
    <property type="entry name" value="PROKAR_LIPOPROTEIN"/>
    <property type="match status" value="1"/>
</dbReference>
<name>A3ZRP7_9BACT</name>
<evidence type="ECO:0000313" key="2">
    <source>
        <dbReference type="Proteomes" id="UP000004358"/>
    </source>
</evidence>
<protein>
    <recommendedName>
        <fullName evidence="3">Lipoprotein</fullName>
    </recommendedName>
</protein>
<dbReference type="Proteomes" id="UP000004358">
    <property type="component" value="Unassembled WGS sequence"/>
</dbReference>
<proteinExistence type="predicted"/>
<dbReference type="HOGENOM" id="CLU_113730_2_0_0"/>
<accession>A3ZRP7</accession>
<dbReference type="OrthoDB" id="289094at2"/>